<reference evidence="5 6" key="1">
    <citation type="submission" date="2018-04" db="EMBL/GenBank/DDBJ databases">
        <title>Bordetella sp. HZ20 isolated from seawater.</title>
        <authorList>
            <person name="Sun C."/>
        </authorList>
    </citation>
    <scope>NUCLEOTIDE SEQUENCE [LARGE SCALE GENOMIC DNA]</scope>
    <source>
        <strain evidence="5 6">HZ20</strain>
    </source>
</reference>
<evidence type="ECO:0000259" key="3">
    <source>
        <dbReference type="Pfam" id="PF00263"/>
    </source>
</evidence>
<dbReference type="Pfam" id="PF13629">
    <property type="entry name" value="T2SS-T3SS_pil_N"/>
    <property type="match status" value="1"/>
</dbReference>
<accession>A0A2R4XIB8</accession>
<name>A0A2R4XIB8_9BURK</name>
<organism evidence="5 6">
    <name type="scientific">Orrella marina</name>
    <dbReference type="NCBI Taxonomy" id="2163011"/>
    <lineage>
        <taxon>Bacteria</taxon>
        <taxon>Pseudomonadati</taxon>
        <taxon>Pseudomonadota</taxon>
        <taxon>Betaproteobacteria</taxon>
        <taxon>Burkholderiales</taxon>
        <taxon>Alcaligenaceae</taxon>
        <taxon>Orrella</taxon>
    </lineage>
</organism>
<dbReference type="EMBL" id="CP028901">
    <property type="protein sequence ID" value="AWB33469.1"/>
    <property type="molecule type" value="Genomic_DNA"/>
</dbReference>
<dbReference type="InterPro" id="IPR050810">
    <property type="entry name" value="Bact_Secretion_Sys_Channel"/>
</dbReference>
<proteinExistence type="inferred from homology"/>
<evidence type="ECO:0000256" key="1">
    <source>
        <dbReference type="RuleBase" id="RU004003"/>
    </source>
</evidence>
<dbReference type="PANTHER" id="PTHR30332">
    <property type="entry name" value="PROBABLE GENERAL SECRETION PATHWAY PROTEIN D"/>
    <property type="match status" value="1"/>
</dbReference>
<evidence type="ECO:0000256" key="2">
    <source>
        <dbReference type="SAM" id="MobiDB-lite"/>
    </source>
</evidence>
<dbReference type="GO" id="GO:0015627">
    <property type="term" value="C:type II protein secretion system complex"/>
    <property type="evidence" value="ECO:0007669"/>
    <property type="project" value="TreeGrafter"/>
</dbReference>
<dbReference type="KEGG" id="boz:DBV39_06835"/>
<feature type="compositionally biased region" description="Basic and acidic residues" evidence="2">
    <location>
        <begin position="568"/>
        <end position="577"/>
    </location>
</feature>
<evidence type="ECO:0000313" key="5">
    <source>
        <dbReference type="EMBL" id="AWB33469.1"/>
    </source>
</evidence>
<comment type="similarity">
    <text evidence="1">Belongs to the bacterial secretin family.</text>
</comment>
<feature type="domain" description="Pilus formation protein N-terminal" evidence="4">
    <location>
        <begin position="97"/>
        <end position="163"/>
    </location>
</feature>
<evidence type="ECO:0000259" key="4">
    <source>
        <dbReference type="Pfam" id="PF13629"/>
    </source>
</evidence>
<dbReference type="GO" id="GO:0009306">
    <property type="term" value="P:protein secretion"/>
    <property type="evidence" value="ECO:0007669"/>
    <property type="project" value="InterPro"/>
</dbReference>
<protein>
    <submittedName>
        <fullName evidence="5">Uncharacterized protein</fullName>
    </submittedName>
</protein>
<dbReference type="InterPro" id="IPR004846">
    <property type="entry name" value="T2SS/T3SS_dom"/>
</dbReference>
<dbReference type="Proteomes" id="UP000244571">
    <property type="component" value="Chromosome"/>
</dbReference>
<feature type="domain" description="Type II/III secretion system secretin-like" evidence="3">
    <location>
        <begin position="326"/>
        <end position="481"/>
    </location>
</feature>
<evidence type="ECO:0000313" key="6">
    <source>
        <dbReference type="Proteomes" id="UP000244571"/>
    </source>
</evidence>
<dbReference type="InterPro" id="IPR032789">
    <property type="entry name" value="T2SS-T3SS_pil_N"/>
</dbReference>
<dbReference type="PANTHER" id="PTHR30332:SF17">
    <property type="entry name" value="TYPE IV PILIATION SYSTEM PROTEIN DR_0774-RELATED"/>
    <property type="match status" value="1"/>
</dbReference>
<feature type="region of interest" description="Disordered" evidence="2">
    <location>
        <begin position="534"/>
        <end position="583"/>
    </location>
</feature>
<dbReference type="RefSeq" id="WP_108620898.1">
    <property type="nucleotide sequence ID" value="NZ_CP028901.1"/>
</dbReference>
<dbReference type="Pfam" id="PF00263">
    <property type="entry name" value="Secretin"/>
    <property type="match status" value="1"/>
</dbReference>
<gene>
    <name evidence="5" type="ORF">DBV39_06835</name>
</gene>
<sequence>MRAYRFDDQGIQAGAESEIGVHRMDCELSGRRQSRRSAWIAMAVQILLITAPGIDRVSCAGNVPKAARAQSQTQAARSLISRQVSATGSESAAANQSVLELEVGHAHVLKVPGARQVAVGNSQTLQATAHNSNEVILFGKRAGTTSVDVWSQKGARQSFRVVVHAADRSLVLDEIQSLLKDVGTVRVLTAGSHILLQAESLTSSQRQIVDRILARFPDVVDMTASMSWDPMVMLDVMVIEMPTYKLSELGVRWQTAQGSGGIAGLAWQTGQASAFGQSAMQQFGLVSTGSEVNKGGIGNSGNVGNAPGRIASWLGLNTVLHSELQAMADRGEALLLAQPQLMTRSGKTASFLAGGEVPYALTDDKGRTHTEFKKYGVSLSVTPELGEQGRIVASVEVEVSAVDSSIITPAGPAMRVRKANTQFNAYSGQTMVLAGFMSSDRSSNYRGAPSPEGSFLERLTGVQDERSRQTELAILVTPVITQADDPSMRDRVRRAQTFAQVESEPSRRLLEPIAANQDVTRADWIGEHSDEILAGPAGQDQWGAHANQSSPWEQFKPSMRSDQWADQDVTRTMHDSDGPGETP</sequence>
<dbReference type="AlphaFoldDB" id="A0A2R4XIB8"/>
<keyword evidence="6" id="KW-1185">Reference proteome</keyword>